<keyword evidence="2" id="KW-0548">Nucleotidyltransferase</keyword>
<evidence type="ECO:0000313" key="10">
    <source>
        <dbReference type="Proteomes" id="UP000051378"/>
    </source>
</evidence>
<evidence type="ECO:0000256" key="5">
    <source>
        <dbReference type="ARBA" id="ARBA00022839"/>
    </source>
</evidence>
<dbReference type="RefSeq" id="WP_056974835.1">
    <property type="nucleotide sequence ID" value="NZ_AYZL01000020.1"/>
</dbReference>
<keyword evidence="4" id="KW-0540">Nuclease</keyword>
<gene>
    <name evidence="9" type="ORF">FC86_GL000616</name>
</gene>
<dbReference type="FunFam" id="3.30.420.10:FF:000045">
    <property type="entry name" value="3'-5' exonuclease DinG"/>
    <property type="match status" value="1"/>
</dbReference>
<evidence type="ECO:0000256" key="6">
    <source>
        <dbReference type="ARBA" id="ARBA00022932"/>
    </source>
</evidence>
<dbReference type="GO" id="GO:0006260">
    <property type="term" value="P:DNA replication"/>
    <property type="evidence" value="ECO:0007669"/>
    <property type="project" value="UniProtKB-KW"/>
</dbReference>
<evidence type="ECO:0000313" key="9">
    <source>
        <dbReference type="EMBL" id="KRN03512.1"/>
    </source>
</evidence>
<dbReference type="SMART" id="SM00479">
    <property type="entry name" value="EXOIII"/>
    <property type="match status" value="1"/>
</dbReference>
<dbReference type="PATRIC" id="fig|1423744.4.peg.634"/>
<evidence type="ECO:0000259" key="8">
    <source>
        <dbReference type="SMART" id="SM00479"/>
    </source>
</evidence>
<keyword evidence="6" id="KW-0239">DNA-directed DNA polymerase</keyword>
<dbReference type="GO" id="GO:0008408">
    <property type="term" value="F:3'-5' exonuclease activity"/>
    <property type="evidence" value="ECO:0007669"/>
    <property type="project" value="TreeGrafter"/>
</dbReference>
<reference evidence="9 10" key="1">
    <citation type="journal article" date="2015" name="Genome Announc.">
        <title>Expanding the biotechnology potential of lactobacilli through comparative genomics of 213 strains and associated genera.</title>
        <authorList>
            <person name="Sun Z."/>
            <person name="Harris H.M."/>
            <person name="McCann A."/>
            <person name="Guo C."/>
            <person name="Argimon S."/>
            <person name="Zhang W."/>
            <person name="Yang X."/>
            <person name="Jeffery I.B."/>
            <person name="Cooney J.C."/>
            <person name="Kagawa T.F."/>
            <person name="Liu W."/>
            <person name="Song Y."/>
            <person name="Salvetti E."/>
            <person name="Wrobel A."/>
            <person name="Rasinkangas P."/>
            <person name="Parkhill J."/>
            <person name="Rea M.C."/>
            <person name="O'Sullivan O."/>
            <person name="Ritari J."/>
            <person name="Douillard F.P."/>
            <person name="Paul Ross R."/>
            <person name="Yang R."/>
            <person name="Briner A.E."/>
            <person name="Felis G.E."/>
            <person name="de Vos W.M."/>
            <person name="Barrangou R."/>
            <person name="Klaenhammer T.R."/>
            <person name="Caufield P.W."/>
            <person name="Cui Y."/>
            <person name="Zhang H."/>
            <person name="O'Toole P.W."/>
        </authorList>
    </citation>
    <scope>NUCLEOTIDE SEQUENCE [LARGE SCALE GENOMIC DNA]</scope>
    <source>
        <strain evidence="9 10">DSM 23037</strain>
    </source>
</reference>
<keyword evidence="3" id="KW-0235">DNA replication</keyword>
<dbReference type="InterPro" id="IPR036397">
    <property type="entry name" value="RNaseH_sf"/>
</dbReference>
<dbReference type="PANTHER" id="PTHR30231">
    <property type="entry name" value="DNA POLYMERASE III SUBUNIT EPSILON"/>
    <property type="match status" value="1"/>
</dbReference>
<keyword evidence="1" id="KW-0808">Transferase</keyword>
<dbReference type="GO" id="GO:0005829">
    <property type="term" value="C:cytosol"/>
    <property type="evidence" value="ECO:0007669"/>
    <property type="project" value="TreeGrafter"/>
</dbReference>
<feature type="domain" description="Exonuclease" evidence="8">
    <location>
        <begin position="2"/>
        <end position="167"/>
    </location>
</feature>
<dbReference type="STRING" id="1423744.FC86_GL000616"/>
<dbReference type="InterPro" id="IPR006054">
    <property type="entry name" value="DnaQ"/>
</dbReference>
<dbReference type="SUPFAM" id="SSF53098">
    <property type="entry name" value="Ribonuclease H-like"/>
    <property type="match status" value="1"/>
</dbReference>
<dbReference type="GO" id="GO:0003887">
    <property type="term" value="F:DNA-directed DNA polymerase activity"/>
    <property type="evidence" value="ECO:0007669"/>
    <property type="project" value="UniProtKB-KW"/>
</dbReference>
<dbReference type="GO" id="GO:0003677">
    <property type="term" value="F:DNA binding"/>
    <property type="evidence" value="ECO:0007669"/>
    <property type="project" value="InterPro"/>
</dbReference>
<dbReference type="Proteomes" id="UP000051378">
    <property type="component" value="Unassembled WGS sequence"/>
</dbReference>
<accession>A0A0R2DHE1</accession>
<organism evidence="9 10">
    <name type="scientific">Holzapfeliella floricola DSM 23037 = JCM 16512</name>
    <dbReference type="NCBI Taxonomy" id="1423744"/>
    <lineage>
        <taxon>Bacteria</taxon>
        <taxon>Bacillati</taxon>
        <taxon>Bacillota</taxon>
        <taxon>Bacilli</taxon>
        <taxon>Lactobacillales</taxon>
        <taxon>Lactobacillaceae</taxon>
        <taxon>Holzapfeliella</taxon>
    </lineage>
</organism>
<evidence type="ECO:0000256" key="3">
    <source>
        <dbReference type="ARBA" id="ARBA00022705"/>
    </source>
</evidence>
<protein>
    <recommendedName>
        <fullName evidence="7">DNA polymerase III polC-type</fullName>
    </recommendedName>
</protein>
<evidence type="ECO:0000256" key="2">
    <source>
        <dbReference type="ARBA" id="ARBA00022695"/>
    </source>
</evidence>
<evidence type="ECO:0000256" key="4">
    <source>
        <dbReference type="ARBA" id="ARBA00022722"/>
    </source>
</evidence>
<keyword evidence="10" id="KW-1185">Reference proteome</keyword>
<evidence type="ECO:0000256" key="1">
    <source>
        <dbReference type="ARBA" id="ARBA00022679"/>
    </source>
</evidence>
<dbReference type="PANTHER" id="PTHR30231:SF42">
    <property type="entry name" value="EXONUCLEASE"/>
    <property type="match status" value="1"/>
</dbReference>
<proteinExistence type="predicted"/>
<sequence length="177" mass="20256">MNFIALDFETANQKRNSACSIAIVMVRNNQIVDSFYSLLNPNDKFHYRNVQVHHITEDQVQDAPTFAEIWPYIKPLFTDSLLTVAHNAPFDNSVLKACLKKYNFPVPNFLSLDTVKTSRTFYPDLPNHKLNTVSDYLEIDLKNHHNALADSLACANILINQYQQFGSTPLKKLVKQV</sequence>
<dbReference type="InterPro" id="IPR012337">
    <property type="entry name" value="RNaseH-like_sf"/>
</dbReference>
<evidence type="ECO:0000256" key="7">
    <source>
        <dbReference type="ARBA" id="ARBA00070925"/>
    </source>
</evidence>
<dbReference type="InterPro" id="IPR013520">
    <property type="entry name" value="Ribonucl_H"/>
</dbReference>
<dbReference type="Gene3D" id="3.30.420.10">
    <property type="entry name" value="Ribonuclease H-like superfamily/Ribonuclease H"/>
    <property type="match status" value="1"/>
</dbReference>
<keyword evidence="5 9" id="KW-0269">Exonuclease</keyword>
<dbReference type="AlphaFoldDB" id="A0A0R2DHE1"/>
<name>A0A0R2DHE1_9LACO</name>
<dbReference type="NCBIfam" id="TIGR00573">
    <property type="entry name" value="dnaq"/>
    <property type="match status" value="1"/>
</dbReference>
<dbReference type="CDD" id="cd06130">
    <property type="entry name" value="DNA_pol_III_epsilon_like"/>
    <property type="match status" value="1"/>
</dbReference>
<dbReference type="EMBL" id="AYZL01000020">
    <property type="protein sequence ID" value="KRN03512.1"/>
    <property type="molecule type" value="Genomic_DNA"/>
</dbReference>
<dbReference type="Pfam" id="PF00929">
    <property type="entry name" value="RNase_T"/>
    <property type="match status" value="1"/>
</dbReference>
<keyword evidence="5 9" id="KW-0378">Hydrolase</keyword>
<dbReference type="OrthoDB" id="9803913at2"/>
<comment type="caution">
    <text evidence="9">The sequence shown here is derived from an EMBL/GenBank/DDBJ whole genome shotgun (WGS) entry which is preliminary data.</text>
</comment>